<name>A0AAW2DC94_9ROSI</name>
<comment type="caution">
    <text evidence="2">The sequence shown here is derived from an EMBL/GenBank/DDBJ whole genome shotgun (WGS) entry which is preliminary data.</text>
</comment>
<dbReference type="InterPro" id="IPR017451">
    <property type="entry name" value="F-box-assoc_interact_dom"/>
</dbReference>
<evidence type="ECO:0000259" key="1">
    <source>
        <dbReference type="Pfam" id="PF08268"/>
    </source>
</evidence>
<dbReference type="AlphaFoldDB" id="A0AAW2DC94"/>
<reference evidence="2 3" key="1">
    <citation type="submission" date="2024-01" db="EMBL/GenBank/DDBJ databases">
        <title>A telomere-to-telomere, gap-free genome of sweet tea (Lithocarpus litseifolius).</title>
        <authorList>
            <person name="Zhou J."/>
        </authorList>
    </citation>
    <scope>NUCLEOTIDE SEQUENCE [LARGE SCALE GENOMIC DNA]</scope>
    <source>
        <strain evidence="2">Zhou-2022a</strain>
        <tissue evidence="2">Leaf</tissue>
    </source>
</reference>
<dbReference type="NCBIfam" id="TIGR01640">
    <property type="entry name" value="F_box_assoc_1"/>
    <property type="match status" value="1"/>
</dbReference>
<organism evidence="2 3">
    <name type="scientific">Lithocarpus litseifolius</name>
    <dbReference type="NCBI Taxonomy" id="425828"/>
    <lineage>
        <taxon>Eukaryota</taxon>
        <taxon>Viridiplantae</taxon>
        <taxon>Streptophyta</taxon>
        <taxon>Embryophyta</taxon>
        <taxon>Tracheophyta</taxon>
        <taxon>Spermatophyta</taxon>
        <taxon>Magnoliopsida</taxon>
        <taxon>eudicotyledons</taxon>
        <taxon>Gunneridae</taxon>
        <taxon>Pentapetalae</taxon>
        <taxon>rosids</taxon>
        <taxon>fabids</taxon>
        <taxon>Fagales</taxon>
        <taxon>Fagaceae</taxon>
        <taxon>Lithocarpus</taxon>
    </lineage>
</organism>
<sequence>MLSSDSWKRVEVGTSSRPDFEYSVNFVSGHLHWMIDRKEKGGGQEENFNEMILSFDVNCEKFREPPSHLDDFNKGDCHAKGLTSLKGKLALIQLRLQPSNSFCCFRWVIKEYGVLESWNKISVVPIDDSTHFICLNNYGLLLIHKRPPAGHHQW</sequence>
<dbReference type="InterPro" id="IPR013187">
    <property type="entry name" value="F-box-assoc_dom_typ3"/>
</dbReference>
<proteinExistence type="predicted"/>
<feature type="domain" description="F-box associated beta-propeller type 3" evidence="1">
    <location>
        <begin position="5"/>
        <end position="124"/>
    </location>
</feature>
<gene>
    <name evidence="2" type="ORF">SO802_009729</name>
</gene>
<dbReference type="Proteomes" id="UP001459277">
    <property type="component" value="Unassembled WGS sequence"/>
</dbReference>
<evidence type="ECO:0000313" key="2">
    <source>
        <dbReference type="EMBL" id="KAL0008227.1"/>
    </source>
</evidence>
<dbReference type="EMBL" id="JAZDWU010000003">
    <property type="protein sequence ID" value="KAL0008227.1"/>
    <property type="molecule type" value="Genomic_DNA"/>
</dbReference>
<accession>A0AAW2DC94</accession>
<evidence type="ECO:0000313" key="3">
    <source>
        <dbReference type="Proteomes" id="UP001459277"/>
    </source>
</evidence>
<protein>
    <recommendedName>
        <fullName evidence="1">F-box associated beta-propeller type 3 domain-containing protein</fullName>
    </recommendedName>
</protein>
<keyword evidence="3" id="KW-1185">Reference proteome</keyword>
<dbReference type="Pfam" id="PF08268">
    <property type="entry name" value="FBA_3"/>
    <property type="match status" value="1"/>
</dbReference>